<dbReference type="InterPro" id="IPR051882">
    <property type="entry name" value="ATF_bZIP_TF"/>
</dbReference>
<dbReference type="STRING" id="6205.A0A0R3WZX2"/>
<sequence length="653" mass="71782">MFSGVDLHDESSSFPFDDLVGVVNDADFTLDLGPQDIFEDPNLDLCLFGIPDGVPLEPVVDNSDSDSGISNHGDKLQPSASDIERGSLNLSDLDASTNAHPPVTELVNITSTETTVSKTLSPQPKRPRPSEPLITGSHDTAAPSALVSLTPAFSDGASLVKPELCGYTSTIRQIPSPSHMLPKIPRILSRGQSCTSRNVAPQTRVGCVYQPGGYDNTALREQERHGALVPAVVSLPVIDEFTFSNSFRVISPPTESESFEKLVKKQERMIKNRQAACLSRLRKKEYLERLENRLTQLRQENAHLRQENNEWRHRYDHLERCLGDLQAEFATLRRASETSSEGVGKLSISSPSPRPAVCSPSSPPQHHSSPQLKRPLLVSTTSPISVVSKVPLLRKQNVERTMLQKSGQSGGFLSNDRIIGGVGLPRGVRKKVTTSLFVVVCLFLMNFSITPLGQLGSSLTMTLSGSKNVGIMSSSDYEDILMKAPLGGRILLSASPVEGVKPAIQSSRNQTSVPQALGEDVGSKVNTTANDSGIERCLPGSFLDPQGELVWILFDEDDEITDWPLYGRRKRLAHYRHGQDVAEPPSKWRVTKSHRFGRVHRRRLHKAYLLRSSQDKSGAGWREDGLPDSLYLFGQSTSSNLTIFSVMKRRNLI</sequence>
<dbReference type="WBParaSite" id="TTAC_0000637801-mRNA-1">
    <property type="protein sequence ID" value="TTAC_0000637801-mRNA-1"/>
    <property type="gene ID" value="TTAC_0000637801"/>
</dbReference>
<evidence type="ECO:0000256" key="6">
    <source>
        <dbReference type="ARBA" id="ARBA00023242"/>
    </source>
</evidence>
<evidence type="ECO:0000256" key="2">
    <source>
        <dbReference type="ARBA" id="ARBA00009050"/>
    </source>
</evidence>
<evidence type="ECO:0000256" key="1">
    <source>
        <dbReference type="ARBA" id="ARBA00004167"/>
    </source>
</evidence>
<dbReference type="Gene3D" id="1.20.5.170">
    <property type="match status" value="1"/>
</dbReference>
<evidence type="ECO:0000256" key="8">
    <source>
        <dbReference type="SAM" id="MobiDB-lite"/>
    </source>
</evidence>
<feature type="coiled-coil region" evidence="7">
    <location>
        <begin position="280"/>
        <end position="314"/>
    </location>
</feature>
<evidence type="ECO:0000313" key="12">
    <source>
        <dbReference type="WBParaSite" id="TTAC_0000637801-mRNA-1"/>
    </source>
</evidence>
<feature type="region of interest" description="Disordered" evidence="8">
    <location>
        <begin position="59"/>
        <end position="81"/>
    </location>
</feature>
<dbReference type="Pfam" id="PF00170">
    <property type="entry name" value="bZIP_1"/>
    <property type="match status" value="1"/>
</dbReference>
<dbReference type="PANTHER" id="PTHR46164:SF3">
    <property type="entry name" value="ATF6, ISOFORM C"/>
    <property type="match status" value="1"/>
</dbReference>
<evidence type="ECO:0000259" key="9">
    <source>
        <dbReference type="PROSITE" id="PS50217"/>
    </source>
</evidence>
<keyword evidence="6" id="KW-0539">Nucleus</keyword>
<organism evidence="12">
    <name type="scientific">Hydatigena taeniaeformis</name>
    <name type="common">Feline tapeworm</name>
    <name type="synonym">Taenia taeniaeformis</name>
    <dbReference type="NCBI Taxonomy" id="6205"/>
    <lineage>
        <taxon>Eukaryota</taxon>
        <taxon>Metazoa</taxon>
        <taxon>Spiralia</taxon>
        <taxon>Lophotrochozoa</taxon>
        <taxon>Platyhelminthes</taxon>
        <taxon>Cestoda</taxon>
        <taxon>Eucestoda</taxon>
        <taxon>Cyclophyllidea</taxon>
        <taxon>Taeniidae</taxon>
        <taxon>Hydatigera</taxon>
    </lineage>
</organism>
<protein>
    <submittedName>
        <fullName evidence="12">BZIP domain-containing protein</fullName>
    </submittedName>
</protein>
<dbReference type="GO" id="GO:0030968">
    <property type="term" value="P:endoplasmic reticulum unfolded protein response"/>
    <property type="evidence" value="ECO:0007669"/>
    <property type="project" value="TreeGrafter"/>
</dbReference>
<dbReference type="SMART" id="SM00338">
    <property type="entry name" value="BRLZ"/>
    <property type="match status" value="1"/>
</dbReference>
<keyword evidence="11" id="KW-1185">Reference proteome</keyword>
<dbReference type="AlphaFoldDB" id="A0A0R3WZX2"/>
<feature type="compositionally biased region" description="Polar residues" evidence="8">
    <location>
        <begin position="112"/>
        <end position="122"/>
    </location>
</feature>
<feature type="region of interest" description="Disordered" evidence="8">
    <location>
        <begin position="334"/>
        <end position="372"/>
    </location>
</feature>
<dbReference type="EMBL" id="UYWX01020300">
    <property type="protein sequence ID" value="VDM30557.1"/>
    <property type="molecule type" value="Genomic_DNA"/>
</dbReference>
<keyword evidence="4" id="KW-0238">DNA-binding</keyword>
<comment type="similarity">
    <text evidence="2">Belongs to the bZIP family. ATF subfamily.</text>
</comment>
<dbReference type="InterPro" id="IPR046347">
    <property type="entry name" value="bZIP_sf"/>
</dbReference>
<feature type="compositionally biased region" description="Polar residues" evidence="8">
    <location>
        <begin position="337"/>
        <end position="351"/>
    </location>
</feature>
<feature type="domain" description="BZIP" evidence="9">
    <location>
        <begin position="262"/>
        <end position="325"/>
    </location>
</feature>
<dbReference type="GO" id="GO:0000981">
    <property type="term" value="F:DNA-binding transcription factor activity, RNA polymerase II-specific"/>
    <property type="evidence" value="ECO:0007669"/>
    <property type="project" value="TreeGrafter"/>
</dbReference>
<evidence type="ECO:0000313" key="11">
    <source>
        <dbReference type="Proteomes" id="UP000274429"/>
    </source>
</evidence>
<dbReference type="Proteomes" id="UP000274429">
    <property type="component" value="Unassembled WGS sequence"/>
</dbReference>
<gene>
    <name evidence="10" type="ORF">TTAC_LOCUS6363</name>
</gene>
<dbReference type="InterPro" id="IPR004827">
    <property type="entry name" value="bZIP"/>
</dbReference>
<keyword evidence="3" id="KW-0805">Transcription regulation</keyword>
<keyword evidence="7" id="KW-0175">Coiled coil</keyword>
<keyword evidence="5" id="KW-0804">Transcription</keyword>
<dbReference type="CDD" id="cd14700">
    <property type="entry name" value="bZIP_ATF6"/>
    <property type="match status" value="1"/>
</dbReference>
<name>A0A0R3WZX2_HYDTA</name>
<dbReference type="PANTHER" id="PTHR46164">
    <property type="entry name" value="ATF6, ISOFORM C"/>
    <property type="match status" value="1"/>
</dbReference>
<dbReference type="SUPFAM" id="SSF57959">
    <property type="entry name" value="Leucine zipper domain"/>
    <property type="match status" value="1"/>
</dbReference>
<evidence type="ECO:0000256" key="7">
    <source>
        <dbReference type="SAM" id="Coils"/>
    </source>
</evidence>
<reference evidence="10 11" key="2">
    <citation type="submission" date="2018-11" db="EMBL/GenBank/DDBJ databases">
        <authorList>
            <consortium name="Pathogen Informatics"/>
        </authorList>
    </citation>
    <scope>NUCLEOTIDE SEQUENCE [LARGE SCALE GENOMIC DNA]</scope>
</reference>
<dbReference type="GO" id="GO:0005634">
    <property type="term" value="C:nucleus"/>
    <property type="evidence" value="ECO:0007669"/>
    <property type="project" value="TreeGrafter"/>
</dbReference>
<dbReference type="OrthoDB" id="644067at2759"/>
<evidence type="ECO:0000256" key="4">
    <source>
        <dbReference type="ARBA" id="ARBA00023125"/>
    </source>
</evidence>
<dbReference type="GO" id="GO:0000978">
    <property type="term" value="F:RNA polymerase II cis-regulatory region sequence-specific DNA binding"/>
    <property type="evidence" value="ECO:0007669"/>
    <property type="project" value="TreeGrafter"/>
</dbReference>
<proteinExistence type="inferred from homology"/>
<accession>A0A0R3WZX2</accession>
<evidence type="ECO:0000256" key="3">
    <source>
        <dbReference type="ARBA" id="ARBA00023015"/>
    </source>
</evidence>
<dbReference type="PROSITE" id="PS50217">
    <property type="entry name" value="BZIP"/>
    <property type="match status" value="1"/>
</dbReference>
<evidence type="ECO:0000256" key="5">
    <source>
        <dbReference type="ARBA" id="ARBA00023163"/>
    </source>
</evidence>
<reference evidence="12" key="1">
    <citation type="submission" date="2017-02" db="UniProtKB">
        <authorList>
            <consortium name="WormBaseParasite"/>
        </authorList>
    </citation>
    <scope>IDENTIFICATION</scope>
</reference>
<evidence type="ECO:0000313" key="10">
    <source>
        <dbReference type="EMBL" id="VDM30557.1"/>
    </source>
</evidence>
<dbReference type="GO" id="GO:0016020">
    <property type="term" value="C:membrane"/>
    <property type="evidence" value="ECO:0007669"/>
    <property type="project" value="UniProtKB-SubCell"/>
</dbReference>
<feature type="region of interest" description="Disordered" evidence="8">
    <location>
        <begin position="112"/>
        <end position="136"/>
    </location>
</feature>
<comment type="subcellular location">
    <subcellularLocation>
        <location evidence="1">Membrane</location>
        <topology evidence="1">Single-pass membrane protein</topology>
    </subcellularLocation>
</comment>